<dbReference type="InterPro" id="IPR003114">
    <property type="entry name" value="Phox_assoc"/>
</dbReference>
<keyword evidence="3" id="KW-0812">Transmembrane</keyword>
<organism evidence="5">
    <name type="scientific">Picea sitchensis</name>
    <name type="common">Sitka spruce</name>
    <name type="synonym">Pinus sitchensis</name>
    <dbReference type="NCBI Taxonomy" id="3332"/>
    <lineage>
        <taxon>Eukaryota</taxon>
        <taxon>Viridiplantae</taxon>
        <taxon>Streptophyta</taxon>
        <taxon>Embryophyta</taxon>
        <taxon>Tracheophyta</taxon>
        <taxon>Spermatophyta</taxon>
        <taxon>Pinopsida</taxon>
        <taxon>Pinidae</taxon>
        <taxon>Conifers I</taxon>
        <taxon>Pinales</taxon>
        <taxon>Pinaceae</taxon>
        <taxon>Picea</taxon>
    </lineage>
</organism>
<name>D5ABS5_PICSI</name>
<evidence type="ECO:0000256" key="1">
    <source>
        <dbReference type="ARBA" id="ARBA00004496"/>
    </source>
</evidence>
<dbReference type="InterPro" id="IPR051837">
    <property type="entry name" value="SortingNexin/PXDomain-PKLike"/>
</dbReference>
<dbReference type="AlphaFoldDB" id="D5ABS5"/>
<dbReference type="OMA" id="RRNEACI"/>
<keyword evidence="3" id="KW-1133">Transmembrane helix</keyword>
<dbReference type="PROSITE" id="PS51207">
    <property type="entry name" value="PXA"/>
    <property type="match status" value="1"/>
</dbReference>
<evidence type="ECO:0000313" key="5">
    <source>
        <dbReference type="EMBL" id="ADE76994.1"/>
    </source>
</evidence>
<feature type="transmembrane region" description="Helical" evidence="3">
    <location>
        <begin position="15"/>
        <end position="33"/>
    </location>
</feature>
<proteinExistence type="evidence at transcript level"/>
<dbReference type="GO" id="GO:0005737">
    <property type="term" value="C:cytoplasm"/>
    <property type="evidence" value="ECO:0007669"/>
    <property type="project" value="UniProtKB-SubCell"/>
</dbReference>
<comment type="subcellular location">
    <subcellularLocation>
        <location evidence="1">Cytoplasm</location>
    </subcellularLocation>
</comment>
<evidence type="ECO:0000256" key="3">
    <source>
        <dbReference type="SAM" id="Phobius"/>
    </source>
</evidence>
<feature type="domain" description="PXA" evidence="4">
    <location>
        <begin position="106"/>
        <end position="281"/>
    </location>
</feature>
<keyword evidence="2" id="KW-0963">Cytoplasm</keyword>
<evidence type="ECO:0000256" key="2">
    <source>
        <dbReference type="ARBA" id="ARBA00022490"/>
    </source>
</evidence>
<dbReference type="SMART" id="SM00313">
    <property type="entry name" value="PXA"/>
    <property type="match status" value="1"/>
</dbReference>
<dbReference type="PANTHER" id="PTHR22999">
    <property type="entry name" value="PX SERINE/THREONINE KINASE PXK"/>
    <property type="match status" value="1"/>
</dbReference>
<dbReference type="EMBL" id="BT123689">
    <property type="protein sequence ID" value="ADE76994.1"/>
    <property type="molecule type" value="mRNA"/>
</dbReference>
<accession>D5ABS5</accession>
<evidence type="ECO:0000259" key="4">
    <source>
        <dbReference type="PROSITE" id="PS51207"/>
    </source>
</evidence>
<dbReference type="Pfam" id="PF02194">
    <property type="entry name" value="PXA"/>
    <property type="match status" value="1"/>
</dbReference>
<keyword evidence="3" id="KW-0472">Membrane</keyword>
<dbReference type="PANTHER" id="PTHR22999:SF23">
    <property type="entry name" value="SORTING NEXIN-16"/>
    <property type="match status" value="1"/>
</dbReference>
<reference evidence="5" key="1">
    <citation type="submission" date="2010-04" db="EMBL/GenBank/DDBJ databases">
        <authorList>
            <person name="Reid K.E."/>
            <person name="Liao N."/>
            <person name="Chan S."/>
            <person name="Docking R."/>
            <person name="Taylor G."/>
            <person name="Moore R."/>
            <person name="Mayo M."/>
            <person name="Munro S."/>
            <person name="King J."/>
            <person name="Yanchuk A."/>
            <person name="Holt R."/>
            <person name="Jones S."/>
            <person name="Marra M."/>
            <person name="Ritland C.E."/>
            <person name="Ritland K."/>
            <person name="Bohlmann J."/>
        </authorList>
    </citation>
    <scope>NUCLEOTIDE SEQUENCE</scope>
    <source>
        <tissue evidence="5">Bud</tissue>
    </source>
</reference>
<sequence>MARKMETIHDLIEEGKTRALVWLICILSLAYFLSLTSKWVWLNIPISFLIISVLRYLSLEVEIHRRGPTICQPSYLSYLQSRQLSPHDPLLFLARDKMKWKRNIDSPVVEVAVDEFTHKIVQEFVTDLWYSSITPDQEVPEQIRLLINDVIGEISQRVRHINLIDLLTRDMVDLIGSHLELYRRNQARIGVHVMGTLSSEERDERLKHCLAAAKELHPALISPEDEYKVLKRLMGGVVAVVLRPQEAQCPIVRCLAQELLACVVMQPIMNFASPGLASDEFCHSACMLLG</sequence>
<protein>
    <recommendedName>
        <fullName evidence="4">PXA domain-containing protein</fullName>
    </recommendedName>
</protein>